<dbReference type="Proteomes" id="UP000694865">
    <property type="component" value="Unplaced"/>
</dbReference>
<organism evidence="1 2">
    <name type="scientific">Saccoglossus kowalevskii</name>
    <name type="common">Acorn worm</name>
    <dbReference type="NCBI Taxonomy" id="10224"/>
    <lineage>
        <taxon>Eukaryota</taxon>
        <taxon>Metazoa</taxon>
        <taxon>Hemichordata</taxon>
        <taxon>Enteropneusta</taxon>
        <taxon>Harrimaniidae</taxon>
        <taxon>Saccoglossus</taxon>
    </lineage>
</organism>
<proteinExistence type="predicted"/>
<dbReference type="InterPro" id="IPR028994">
    <property type="entry name" value="Integrin_alpha_N"/>
</dbReference>
<evidence type="ECO:0000313" key="2">
    <source>
        <dbReference type="RefSeq" id="XP_006820660.1"/>
    </source>
</evidence>
<gene>
    <name evidence="2" type="primary">LOC102807368</name>
</gene>
<name>A0ABM0MKW9_SACKO</name>
<sequence>MAFEIPADFRVDEYKPHTLGDGFDGVPLQGSGSPGSPVSFYPKSKPSYVKPEIILSGDDDGNVYLFTAEDDKDPSNWNYAYDSIFAAEGIVGTVSVKDVDGDNYEELFIPAYSQDELHIMTFAP</sequence>
<dbReference type="RefSeq" id="XP_006820660.1">
    <property type="nucleotide sequence ID" value="XM_006820597.1"/>
</dbReference>
<dbReference type="PANTHER" id="PTHR35836">
    <property type="entry name" value="VCBS REPEAT-CONTAINING PROTEIN"/>
    <property type="match status" value="1"/>
</dbReference>
<dbReference type="SUPFAM" id="SSF69318">
    <property type="entry name" value="Integrin alpha N-terminal domain"/>
    <property type="match status" value="1"/>
</dbReference>
<evidence type="ECO:0000313" key="1">
    <source>
        <dbReference type="Proteomes" id="UP000694865"/>
    </source>
</evidence>
<keyword evidence="1" id="KW-1185">Reference proteome</keyword>
<reference evidence="2" key="1">
    <citation type="submission" date="2025-08" db="UniProtKB">
        <authorList>
            <consortium name="RefSeq"/>
        </authorList>
    </citation>
    <scope>IDENTIFICATION</scope>
    <source>
        <tissue evidence="2">Testes</tissue>
    </source>
</reference>
<dbReference type="GeneID" id="102807368"/>
<accession>A0ABM0MKW9</accession>
<protein>
    <submittedName>
        <fullName evidence="2">Uncharacterized protein LOC102807368</fullName>
    </submittedName>
</protein>
<dbReference type="PANTHER" id="PTHR35836:SF1">
    <property type="entry name" value="VCBS REPEAT-CONTAINING PROTEIN"/>
    <property type="match status" value="1"/>
</dbReference>